<sequence length="251" mass="28412">MESGRGVFVLLRSCQFVRQYTRTFAVSSHYRGRKIGWSVVLLHHEGPTRNSSPTVGVDRGLSGDQKQQTKLIIMTDMKKNLKSMRYGGEILPFESVFFSLLYNFHGGDNYEYAHSRDGSNLFSSSPHCRRDYGPPRRLQSARRTVYNSVCHTQASSVHRVTLFQRSASSQNIQISFQIISDAARQQLNNLTLFWECHVVEVQATTHHSALPRDIVLHCVWPASRQGPIQVREGVKVVKVYSNPACLCPSSV</sequence>
<proteinExistence type="predicted"/>
<comment type="caution">
    <text evidence="1">The sequence shown here is derived from an EMBL/GenBank/DDBJ whole genome shotgun (WGS) entry which is preliminary data.</text>
</comment>
<protein>
    <submittedName>
        <fullName evidence="1">Uncharacterized protein</fullName>
    </submittedName>
</protein>
<evidence type="ECO:0000313" key="1">
    <source>
        <dbReference type="EMBL" id="KAK7479816.1"/>
    </source>
</evidence>
<accession>A0ABD0JYI8</accession>
<organism evidence="1 2">
    <name type="scientific">Batillaria attramentaria</name>
    <dbReference type="NCBI Taxonomy" id="370345"/>
    <lineage>
        <taxon>Eukaryota</taxon>
        <taxon>Metazoa</taxon>
        <taxon>Spiralia</taxon>
        <taxon>Lophotrochozoa</taxon>
        <taxon>Mollusca</taxon>
        <taxon>Gastropoda</taxon>
        <taxon>Caenogastropoda</taxon>
        <taxon>Sorbeoconcha</taxon>
        <taxon>Cerithioidea</taxon>
        <taxon>Batillariidae</taxon>
        <taxon>Batillaria</taxon>
    </lineage>
</organism>
<dbReference type="EMBL" id="JACVVK020000294">
    <property type="protein sequence ID" value="KAK7479816.1"/>
    <property type="molecule type" value="Genomic_DNA"/>
</dbReference>
<keyword evidence="2" id="KW-1185">Reference proteome</keyword>
<name>A0ABD0JYI8_9CAEN</name>
<dbReference type="Proteomes" id="UP001519460">
    <property type="component" value="Unassembled WGS sequence"/>
</dbReference>
<reference evidence="1 2" key="1">
    <citation type="journal article" date="2023" name="Sci. Data">
        <title>Genome assembly of the Korean intertidal mud-creeper Batillaria attramentaria.</title>
        <authorList>
            <person name="Patra A.K."/>
            <person name="Ho P.T."/>
            <person name="Jun S."/>
            <person name="Lee S.J."/>
            <person name="Kim Y."/>
            <person name="Won Y.J."/>
        </authorList>
    </citation>
    <scope>NUCLEOTIDE SEQUENCE [LARGE SCALE GENOMIC DNA]</scope>
    <source>
        <strain evidence="1">Wonlab-2016</strain>
    </source>
</reference>
<evidence type="ECO:0000313" key="2">
    <source>
        <dbReference type="Proteomes" id="UP001519460"/>
    </source>
</evidence>
<dbReference type="AlphaFoldDB" id="A0ABD0JYI8"/>
<gene>
    <name evidence="1" type="ORF">BaRGS_00028896</name>
</gene>